<keyword evidence="4 7" id="KW-0812">Transmembrane</keyword>
<feature type="transmembrane region" description="Helical" evidence="7">
    <location>
        <begin position="407"/>
        <end position="429"/>
    </location>
</feature>
<dbReference type="Proteomes" id="UP000000329">
    <property type="component" value="Chromosome"/>
</dbReference>
<dbReference type="Pfam" id="PF13440">
    <property type="entry name" value="Polysacc_synt_3"/>
    <property type="match status" value="1"/>
</dbReference>
<feature type="transmembrane region" description="Helical" evidence="7">
    <location>
        <begin position="441"/>
        <end position="462"/>
    </location>
</feature>
<dbReference type="PANTHER" id="PTHR30250">
    <property type="entry name" value="PST FAMILY PREDICTED COLANIC ACID TRANSPORTER"/>
    <property type="match status" value="1"/>
</dbReference>
<dbReference type="KEGG" id="hse:Hsero_2005"/>
<reference evidence="8 9" key="1">
    <citation type="submission" date="2010-04" db="EMBL/GenBank/DDBJ databases">
        <title>The genome of Herbaspirillum seropedicae SmR1, an endophytic, nitrogen-fixing, plant-growth promoting beta-Proteobacteria.</title>
        <authorList>
            <person name="Pedrosa F.O."/>
            <person name="Monteiro R.A."/>
            <person name="Wassem R."/>
            <person name="Cruz L.M."/>
            <person name="Ayub R.A."/>
            <person name="Colauto N.B."/>
            <person name="Fernandez M.A."/>
            <person name="Fungaro M.H.P."/>
            <person name="Grisard E.C."/>
            <person name="Hungria M."/>
            <person name="Madeira H.M.F."/>
            <person name="Nodari R.O."/>
            <person name="Osaku C.A."/>
            <person name="Petzl-Erler M.L."/>
            <person name="Terenzi H."/>
            <person name="Vieira L.G.E."/>
            <person name="Almeida M.I.M."/>
            <person name="Alves L.R."/>
            <person name="Arantes O.M.N."/>
            <person name="Balsanelli E."/>
            <person name="Barcellos F.G."/>
            <person name="Baura V.A."/>
            <person name="Binde D.R."/>
            <person name="Campo R.J."/>
            <person name="Chubatsu L.S."/>
            <person name="Chueire L.M.O."/>
            <person name="Ciferri R.R."/>
            <person name="Correa L.C."/>
            <person name="da Conceicao Silva J.L."/>
            <person name="Dabul A.N.G."/>
            <person name="Dambros B.P."/>
            <person name="Faoro H."/>
            <person name="Favetti A."/>
            <person name="Friedermann G."/>
            <person name="Furlaneto M.C."/>
            <person name="Gasques L.S."/>
            <person name="Gimenes C.C.T."/>
            <person name="Gioppo N.M.R."/>
            <person name="Glienke-Blanco C."/>
            <person name="Godoy L.P."/>
            <person name="Guerra M.P."/>
            <person name="Karp S."/>
            <person name="Kava-Cordeiro V."/>
            <person name="Margarido V.P."/>
            <person name="Mathioni S.M."/>
            <person name="Menck-Soares M.A."/>
            <person name="Murace N.K."/>
            <person name="Nicolas M.F."/>
            <person name="Oliveira C.E.C."/>
            <person name="Pagnan N.A.B."/>
            <person name="Pamphile J.A."/>
            <person name="Patussi E.V."/>
            <person name="Pereira L.F.P."/>
            <person name="Pereira-Ferrari L."/>
            <person name="Pinto F.G.S."/>
            <person name="Precoma C."/>
            <person name="Prioli A.J."/>
            <person name="Prioli S.M.A.P."/>
            <person name="Raittz R.T."/>
            <person name="Ramos H.J.O."/>
            <person name="Ribeiro E.M.S.F."/>
            <person name="Rigo L.U."/>
            <person name="Rocha C.L.M.S.C."/>
            <person name="Rocha S.N."/>
            <person name="Santos K."/>
            <person name="Satori D."/>
            <person name="Silva A.G."/>
            <person name="Simao R.C.G."/>
            <person name="Soares M.A.M."/>
            <person name="Souza E.M."/>
            <person name="Steffens M.B.R."/>
            <person name="Steindel M."/>
            <person name="Tadra-Sfeir M.Z."/>
            <person name="Takahashi E.K."/>
            <person name="Torres R.A."/>
            <person name="Valle J.S."/>
            <person name="Vernal J.I."/>
            <person name="Vilas-Boas L.A."/>
            <person name="Watanabe M.A.E."/>
            <person name="Weiss V.A."/>
            <person name="Yates M.A."/>
            <person name="Souza E.M."/>
        </authorList>
    </citation>
    <scope>NUCLEOTIDE SEQUENCE [LARGE SCALE GENOMIC DNA]</scope>
    <source>
        <strain evidence="8 9">SmR1</strain>
    </source>
</reference>
<feature type="transmembrane region" description="Helical" evidence="7">
    <location>
        <begin position="376"/>
        <end position="395"/>
    </location>
</feature>
<keyword evidence="3" id="KW-1003">Cell membrane</keyword>
<feature type="transmembrane region" description="Helical" evidence="7">
    <location>
        <begin position="350"/>
        <end position="370"/>
    </location>
</feature>
<keyword evidence="9" id="KW-1185">Reference proteome</keyword>
<name>D8ISG2_HERSS</name>
<dbReference type="OrthoDB" id="8538786at2"/>
<gene>
    <name evidence="8" type="primary">wzxC</name>
    <name evidence="8" type="ordered locus">Hsero_2005</name>
</gene>
<evidence type="ECO:0000313" key="9">
    <source>
        <dbReference type="Proteomes" id="UP000000329"/>
    </source>
</evidence>
<dbReference type="EMBL" id="CP002039">
    <property type="protein sequence ID" value="ADJ63506.1"/>
    <property type="molecule type" value="Genomic_DNA"/>
</dbReference>
<protein>
    <submittedName>
        <fullName evidence="8">O-antigen flippase (Export) protein</fullName>
    </submittedName>
</protein>
<feature type="transmembrane region" description="Helical" evidence="7">
    <location>
        <begin position="321"/>
        <end position="343"/>
    </location>
</feature>
<evidence type="ECO:0000256" key="7">
    <source>
        <dbReference type="SAM" id="Phobius"/>
    </source>
</evidence>
<accession>D8ISG2</accession>
<dbReference type="NCBIfam" id="NF007773">
    <property type="entry name" value="PRK10459.1"/>
    <property type="match status" value="1"/>
</dbReference>
<comment type="similarity">
    <text evidence="2">Belongs to the polysaccharide synthase family.</text>
</comment>
<dbReference type="GO" id="GO:0005886">
    <property type="term" value="C:plasma membrane"/>
    <property type="evidence" value="ECO:0007669"/>
    <property type="project" value="UniProtKB-SubCell"/>
</dbReference>
<keyword evidence="6 7" id="KW-0472">Membrane</keyword>
<feature type="transmembrane region" description="Helical" evidence="7">
    <location>
        <begin position="227"/>
        <end position="245"/>
    </location>
</feature>
<evidence type="ECO:0000256" key="4">
    <source>
        <dbReference type="ARBA" id="ARBA00022692"/>
    </source>
</evidence>
<evidence type="ECO:0000313" key="8">
    <source>
        <dbReference type="EMBL" id="ADJ63506.1"/>
    </source>
</evidence>
<dbReference type="STRING" id="757424.Hsero_2005"/>
<evidence type="ECO:0000256" key="3">
    <source>
        <dbReference type="ARBA" id="ARBA00022475"/>
    </source>
</evidence>
<dbReference type="InterPro" id="IPR050833">
    <property type="entry name" value="Poly_Biosynth_Transport"/>
</dbReference>
<organism evidence="8 9">
    <name type="scientific">Herbaspirillum seropedicae (strain SmR1)</name>
    <dbReference type="NCBI Taxonomy" id="757424"/>
    <lineage>
        <taxon>Bacteria</taxon>
        <taxon>Pseudomonadati</taxon>
        <taxon>Pseudomonadota</taxon>
        <taxon>Betaproteobacteria</taxon>
        <taxon>Burkholderiales</taxon>
        <taxon>Oxalobacteraceae</taxon>
        <taxon>Herbaspirillum</taxon>
    </lineage>
</organism>
<sequence length="476" mass="52413">MASAMSNARWLTLSQMVRIALQMVSIFILSRLLAPSEYGLLAMATVAVNFASLLRDMGTGAAVIQKENLTRETTNTVFWLNVGLGVSIALVLIAISPMVEDYFRTPHLAPVLCLMALSFPLTSSCAVHSALLERESNFRTLARIEIVSAALALVTAVTLAFTGFGVYSLVWQTLVSAMLSALQLWLASRWRPEKIWSRSEFRGLWRFSGNLTGFSFVNFFARNADSMVIGRILGAIPLGIYAQAYKVMMFPLQSMSYVANRALFPVMSRQQGQRAEMARLYLRSLRLIATVTAPMMAGLWLLREPFVRVALGPQWQSVPIILAWLAPVGFLQSIISTTGAVFMATGRTDLMMRLGALGAVLQVGSFFIGVHWGIEGVAICYLIANVLNAIPHFYFATRELHSNLLQLLRALWQPVAFSLVMLALLAPLLQWMRSDQFGPQVVLFGLAACGAAVFAGLTLLFSKELVLDMKKMVGRA</sequence>
<feature type="transmembrane region" description="Helical" evidence="7">
    <location>
        <begin position="280"/>
        <end position="301"/>
    </location>
</feature>
<dbReference type="HOGENOM" id="CLU_026911_2_1_4"/>
<evidence type="ECO:0000256" key="5">
    <source>
        <dbReference type="ARBA" id="ARBA00022989"/>
    </source>
</evidence>
<keyword evidence="5 7" id="KW-1133">Transmembrane helix</keyword>
<comment type="subcellular location">
    <subcellularLocation>
        <location evidence="1">Cell membrane</location>
        <topology evidence="1">Multi-pass membrane protein</topology>
    </subcellularLocation>
</comment>
<feature type="transmembrane region" description="Helical" evidence="7">
    <location>
        <begin position="108"/>
        <end position="132"/>
    </location>
</feature>
<feature type="transmembrane region" description="Helical" evidence="7">
    <location>
        <begin position="76"/>
        <end position="96"/>
    </location>
</feature>
<evidence type="ECO:0000256" key="6">
    <source>
        <dbReference type="ARBA" id="ARBA00023136"/>
    </source>
</evidence>
<dbReference type="AlphaFoldDB" id="D8ISG2"/>
<dbReference type="PANTHER" id="PTHR30250:SF10">
    <property type="entry name" value="LIPOPOLYSACCHARIDE BIOSYNTHESIS PROTEIN WZXC"/>
    <property type="match status" value="1"/>
</dbReference>
<dbReference type="eggNOG" id="COG2244">
    <property type="taxonomic scope" value="Bacteria"/>
</dbReference>
<feature type="transmembrane region" description="Helical" evidence="7">
    <location>
        <begin position="144"/>
        <end position="163"/>
    </location>
</feature>
<dbReference type="CDD" id="cd13127">
    <property type="entry name" value="MATE_tuaB_like"/>
    <property type="match status" value="1"/>
</dbReference>
<proteinExistence type="inferred from homology"/>
<evidence type="ECO:0000256" key="2">
    <source>
        <dbReference type="ARBA" id="ARBA00007430"/>
    </source>
</evidence>
<evidence type="ECO:0000256" key="1">
    <source>
        <dbReference type="ARBA" id="ARBA00004651"/>
    </source>
</evidence>